<name>A0A4Y8WQC2_9PORP</name>
<dbReference type="Proteomes" id="UP000297225">
    <property type="component" value="Unassembled WGS sequence"/>
</dbReference>
<dbReference type="AlphaFoldDB" id="A0A4Y8WQC2"/>
<dbReference type="EMBL" id="SPNC01000029">
    <property type="protein sequence ID" value="TFH96084.1"/>
    <property type="molecule type" value="Genomic_DNA"/>
</dbReference>
<dbReference type="RefSeq" id="WP_134849080.1">
    <property type="nucleotide sequence ID" value="NZ_CP197400.1"/>
</dbReference>
<sequence>MGLQERTKRRLIANAFAILAVALMMWLFTSKRGGEKTASTESISVLKVAVDLAPNGLQVDSLGELSGRPKELLDLLLPNQVKELVPFTTRAEALVALMAGEVQLYATSMPYSSVEDMDGITATEWLYTSRFSLLFHEGDANWASRFSSDSTSTVVVSEGDQAAVTILENLSELTYPSLRIEEREASPLELGAELSKRRITYLMCDSAIAESIVAVDSTLQVSHDVGFDLHQVWLVRDSDDRLRNMLDTAIVAHRGSREWMRIINSNK</sequence>
<comment type="caution">
    <text evidence="1">The sequence shown here is derived from an EMBL/GenBank/DDBJ whole genome shotgun (WGS) entry which is preliminary data.</text>
</comment>
<dbReference type="OrthoDB" id="1099384at2"/>
<organism evidence="1 2">
    <name type="scientific">Porphyromonas levii</name>
    <dbReference type="NCBI Taxonomy" id="28114"/>
    <lineage>
        <taxon>Bacteria</taxon>
        <taxon>Pseudomonadati</taxon>
        <taxon>Bacteroidota</taxon>
        <taxon>Bacteroidia</taxon>
        <taxon>Bacteroidales</taxon>
        <taxon>Porphyromonadaceae</taxon>
        <taxon>Porphyromonas</taxon>
    </lineage>
</organism>
<dbReference type="STRING" id="1122973.GCA_000379925_01550"/>
<keyword evidence="2" id="KW-1185">Reference proteome</keyword>
<evidence type="ECO:0008006" key="3">
    <source>
        <dbReference type="Google" id="ProtNLM"/>
    </source>
</evidence>
<evidence type="ECO:0000313" key="2">
    <source>
        <dbReference type="Proteomes" id="UP000297225"/>
    </source>
</evidence>
<reference evidence="1 2" key="1">
    <citation type="submission" date="2019-03" db="EMBL/GenBank/DDBJ databases">
        <title>Porphyromonas levii Isolated from the Uterus of Dairy Cows.</title>
        <authorList>
            <person name="Francis A.M."/>
        </authorList>
    </citation>
    <scope>NUCLEOTIDE SEQUENCE [LARGE SCALE GENOMIC DNA]</scope>
    <source>
        <strain evidence="1 2">AF5678</strain>
    </source>
</reference>
<protein>
    <recommendedName>
        <fullName evidence="3">Transporter substrate-binding domain-containing protein</fullName>
    </recommendedName>
</protein>
<gene>
    <name evidence="1" type="ORF">E4P47_03075</name>
</gene>
<dbReference type="SUPFAM" id="SSF53850">
    <property type="entry name" value="Periplasmic binding protein-like II"/>
    <property type="match status" value="1"/>
</dbReference>
<accession>A0A4Y8WQC2</accession>
<evidence type="ECO:0000313" key="1">
    <source>
        <dbReference type="EMBL" id="TFH96084.1"/>
    </source>
</evidence>
<proteinExistence type="predicted"/>
<dbReference type="Gene3D" id="3.40.190.10">
    <property type="entry name" value="Periplasmic binding protein-like II"/>
    <property type="match status" value="2"/>
</dbReference>